<protein>
    <submittedName>
        <fullName evidence="1">Uncharacterized protein</fullName>
    </submittedName>
</protein>
<dbReference type="EMBL" id="BMAW01071300">
    <property type="protein sequence ID" value="GFT77417.1"/>
    <property type="molecule type" value="Genomic_DNA"/>
</dbReference>
<comment type="caution">
    <text evidence="1">The sequence shown here is derived from an EMBL/GenBank/DDBJ whole genome shotgun (WGS) entry which is preliminary data.</text>
</comment>
<dbReference type="AlphaFoldDB" id="A0A8X6PR58"/>
<evidence type="ECO:0000313" key="2">
    <source>
        <dbReference type="Proteomes" id="UP000887013"/>
    </source>
</evidence>
<proteinExistence type="predicted"/>
<keyword evidence="2" id="KW-1185">Reference proteome</keyword>
<accession>A0A8X6PR58</accession>
<dbReference type="Proteomes" id="UP000887013">
    <property type="component" value="Unassembled WGS sequence"/>
</dbReference>
<reference evidence="1" key="1">
    <citation type="submission" date="2020-08" db="EMBL/GenBank/DDBJ databases">
        <title>Multicomponent nature underlies the extraordinary mechanical properties of spider dragline silk.</title>
        <authorList>
            <person name="Kono N."/>
            <person name="Nakamura H."/>
            <person name="Mori M."/>
            <person name="Yoshida Y."/>
            <person name="Ohtoshi R."/>
            <person name="Malay A.D."/>
            <person name="Moran D.A.P."/>
            <person name="Tomita M."/>
            <person name="Numata K."/>
            <person name="Arakawa K."/>
        </authorList>
    </citation>
    <scope>NUCLEOTIDE SEQUENCE</scope>
</reference>
<name>A0A8X6PR58_NEPPI</name>
<organism evidence="1 2">
    <name type="scientific">Nephila pilipes</name>
    <name type="common">Giant wood spider</name>
    <name type="synonym">Nephila maculata</name>
    <dbReference type="NCBI Taxonomy" id="299642"/>
    <lineage>
        <taxon>Eukaryota</taxon>
        <taxon>Metazoa</taxon>
        <taxon>Ecdysozoa</taxon>
        <taxon>Arthropoda</taxon>
        <taxon>Chelicerata</taxon>
        <taxon>Arachnida</taxon>
        <taxon>Araneae</taxon>
        <taxon>Araneomorphae</taxon>
        <taxon>Entelegynae</taxon>
        <taxon>Araneoidea</taxon>
        <taxon>Nephilidae</taxon>
        <taxon>Nephila</taxon>
    </lineage>
</organism>
<gene>
    <name evidence="1" type="ORF">NPIL_582421</name>
</gene>
<evidence type="ECO:0000313" key="1">
    <source>
        <dbReference type="EMBL" id="GFT77417.1"/>
    </source>
</evidence>
<sequence>MFTADGLLCASQVVNFPQMSVLVACEMSVPFPDLGMAGIKVDPVCFDQEDASDINVMGPPISPGLDSMIMDLAQMELC</sequence>